<dbReference type="InterPro" id="IPR036427">
    <property type="entry name" value="Bromodomain-like_sf"/>
</dbReference>
<sequence>MTSQKSTPSILNSTASSSSGSTQKRIKLTLKPLKASASTPPSAVDSPSDPSTSHGLNSNTYNETRRIHLKPIKVKSSYSNVESEVTHNVAREDERKSVPKIRIKPLKAETPQVDKIEDHMDVDQPEVTLPTPPMTVQSEVQVSEPVEVLTPLSRASRPPPPPKPKIPRPIKLKPLKEVLARLITQIKRKDDYAFFLQPVDASQVPGYTDVVKNPMDLGTMTEKVESGKYRSLEQFKDDFLLVTSNAKTFNPPSTLYHTEAAKLESWGLDQIARAASQVIEYETDWTIDVVADEEPVPISGEMSGGVGSHTLVSEAASRGRSPSVVSSATGLNAAPVERLKRRGKKIPIVTESWEEGGHLPGFKDGIGMFPPCSDLADLMLELKLKGKRFRTKKERLKREKEGPPFSTDGSLDYFEMEQPFSVLQQLVPPSLTVPQLIPVLANRLAPSDTLDLASSVSQTPEIVQEYPEPTYIPPSHIVTILSDPDRYSFTTLAGSSSQIRNTKLRHWTINRNPPRSRIREDEEDGTTTMPQTKKRRLEPSDYGSFASLLGTLAIENGLKADDFENFFGGNEKILDLLRQSIASHDKPSDELSPLVSTSVDRDQLLSADEYIRDVVYGGVDGLAYFRSLAEFVGDQCALTKKQDEMESGELGIPLAKWVEENMIDPITGGNHKILQSASRILSRVGDMDTAERSELVADYLTLSNADKSTLRHQKEELESLTDPDAQIDMAPLLRAPEELFIAEAEWAGRDIEAQGQGQAATGMATVNRLGGGTIAEPVLGSHSHTTPTVPGLGPAAGTGVSNWAAIEEALTVGAKSLEELARRVENGDSGAVVDDALERRTRLTLIALAKRAPIDRIARLPPELVPPHIRHIVPTLGT</sequence>
<name>A0A286U5G5_9AGAM</name>
<dbReference type="PANTHER" id="PTHR22881:SF27">
    <property type="entry name" value="BROMODOMAIN CONTAINING 7_9"/>
    <property type="match status" value="1"/>
</dbReference>
<gene>
    <name evidence="5" type="ORF">PNOK_0936800</name>
</gene>
<evidence type="ECO:0000256" key="2">
    <source>
        <dbReference type="PROSITE-ProRule" id="PRU00035"/>
    </source>
</evidence>
<dbReference type="InParanoid" id="A0A286U5G5"/>
<dbReference type="Pfam" id="PF00439">
    <property type="entry name" value="Bromodomain"/>
    <property type="match status" value="1"/>
</dbReference>
<evidence type="ECO:0000256" key="1">
    <source>
        <dbReference type="ARBA" id="ARBA00023117"/>
    </source>
</evidence>
<proteinExistence type="predicted"/>
<dbReference type="SMART" id="SM00297">
    <property type="entry name" value="BROMO"/>
    <property type="match status" value="1"/>
</dbReference>
<evidence type="ECO:0000256" key="3">
    <source>
        <dbReference type="SAM" id="MobiDB-lite"/>
    </source>
</evidence>
<feature type="region of interest" description="Disordered" evidence="3">
    <location>
        <begin position="513"/>
        <end position="534"/>
    </location>
</feature>
<reference evidence="5 6" key="1">
    <citation type="journal article" date="2017" name="Mol. Ecol.">
        <title>Comparative and population genomic landscape of Phellinus noxius: A hypervariable fungus causing root rot in trees.</title>
        <authorList>
            <person name="Chung C.L."/>
            <person name="Lee T.J."/>
            <person name="Akiba M."/>
            <person name="Lee H.H."/>
            <person name="Kuo T.H."/>
            <person name="Liu D."/>
            <person name="Ke H.M."/>
            <person name="Yokoi T."/>
            <person name="Roa M.B."/>
            <person name="Lu M.J."/>
            <person name="Chang Y.Y."/>
            <person name="Ann P.J."/>
            <person name="Tsai J.N."/>
            <person name="Chen C.Y."/>
            <person name="Tzean S.S."/>
            <person name="Ota Y."/>
            <person name="Hattori T."/>
            <person name="Sahashi N."/>
            <person name="Liou R.F."/>
            <person name="Kikuchi T."/>
            <person name="Tsai I.J."/>
        </authorList>
    </citation>
    <scope>NUCLEOTIDE SEQUENCE [LARGE SCALE GENOMIC DNA]</scope>
    <source>
        <strain evidence="5 6">FFPRI411160</strain>
    </source>
</reference>
<comment type="caution">
    <text evidence="5">The sequence shown here is derived from an EMBL/GenBank/DDBJ whole genome shotgun (WGS) entry which is preliminary data.</text>
</comment>
<evidence type="ECO:0000313" key="6">
    <source>
        <dbReference type="Proteomes" id="UP000217199"/>
    </source>
</evidence>
<protein>
    <submittedName>
        <fullName evidence="5">Bromodomain containing 7</fullName>
    </submittedName>
</protein>
<evidence type="ECO:0000313" key="5">
    <source>
        <dbReference type="EMBL" id="PAV14815.1"/>
    </source>
</evidence>
<organism evidence="5 6">
    <name type="scientific">Pyrrhoderma noxium</name>
    <dbReference type="NCBI Taxonomy" id="2282107"/>
    <lineage>
        <taxon>Eukaryota</taxon>
        <taxon>Fungi</taxon>
        <taxon>Dikarya</taxon>
        <taxon>Basidiomycota</taxon>
        <taxon>Agaricomycotina</taxon>
        <taxon>Agaricomycetes</taxon>
        <taxon>Hymenochaetales</taxon>
        <taxon>Hymenochaetaceae</taxon>
        <taxon>Pyrrhoderma</taxon>
    </lineage>
</organism>
<dbReference type="STRING" id="2282107.A0A286U5G5"/>
<dbReference type="GO" id="GO:0006325">
    <property type="term" value="P:chromatin organization"/>
    <property type="evidence" value="ECO:0007669"/>
    <property type="project" value="UniProtKB-ARBA"/>
</dbReference>
<dbReference type="AlphaFoldDB" id="A0A286U5G5"/>
<dbReference type="PANTHER" id="PTHR22881">
    <property type="entry name" value="BROMODOMAIN CONTAINING PROTEIN"/>
    <property type="match status" value="1"/>
</dbReference>
<dbReference type="InterPro" id="IPR001487">
    <property type="entry name" value="Bromodomain"/>
</dbReference>
<dbReference type="OrthoDB" id="21449at2759"/>
<evidence type="ECO:0000259" key="4">
    <source>
        <dbReference type="PROSITE" id="PS50014"/>
    </source>
</evidence>
<dbReference type="SUPFAM" id="SSF47370">
    <property type="entry name" value="Bromodomain"/>
    <property type="match status" value="1"/>
</dbReference>
<dbReference type="InterPro" id="IPR051831">
    <property type="entry name" value="Bromodomain_contain_prot"/>
</dbReference>
<dbReference type="Gene3D" id="1.20.920.10">
    <property type="entry name" value="Bromodomain-like"/>
    <property type="match status" value="1"/>
</dbReference>
<feature type="domain" description="Bromo" evidence="4">
    <location>
        <begin position="187"/>
        <end position="257"/>
    </location>
</feature>
<feature type="compositionally biased region" description="Low complexity" evidence="3">
    <location>
        <begin position="1"/>
        <end position="22"/>
    </location>
</feature>
<dbReference type="PRINTS" id="PR00503">
    <property type="entry name" value="BROMODOMAIN"/>
</dbReference>
<accession>A0A286U5G5</accession>
<dbReference type="Proteomes" id="UP000217199">
    <property type="component" value="Unassembled WGS sequence"/>
</dbReference>
<keyword evidence="1 2" id="KW-0103">Bromodomain</keyword>
<dbReference type="EMBL" id="NBII01000011">
    <property type="protein sequence ID" value="PAV14815.1"/>
    <property type="molecule type" value="Genomic_DNA"/>
</dbReference>
<feature type="region of interest" description="Disordered" evidence="3">
    <location>
        <begin position="1"/>
        <end position="104"/>
    </location>
</feature>
<feature type="compositionally biased region" description="Low complexity" evidence="3">
    <location>
        <begin position="35"/>
        <end position="53"/>
    </location>
</feature>
<dbReference type="PROSITE" id="PS50014">
    <property type="entry name" value="BROMODOMAIN_2"/>
    <property type="match status" value="1"/>
</dbReference>
<keyword evidence="6" id="KW-1185">Reference proteome</keyword>